<dbReference type="Gene3D" id="1.10.150.20">
    <property type="entry name" value="5' to 3' exonuclease, C-terminal subdomain"/>
    <property type="match status" value="1"/>
</dbReference>
<dbReference type="InterPro" id="IPR010996">
    <property type="entry name" value="HHH_MUS81"/>
</dbReference>
<dbReference type="SUPFAM" id="SSF47802">
    <property type="entry name" value="DNA polymerase beta, N-terminal domain-like"/>
    <property type="match status" value="1"/>
</dbReference>
<organism evidence="2 3">
    <name type="scientific">Bradyrhizobium yuanmingense</name>
    <dbReference type="NCBI Taxonomy" id="108015"/>
    <lineage>
        <taxon>Bacteria</taxon>
        <taxon>Pseudomonadati</taxon>
        <taxon>Pseudomonadota</taxon>
        <taxon>Alphaproteobacteria</taxon>
        <taxon>Hyphomicrobiales</taxon>
        <taxon>Nitrobacteraceae</taxon>
        <taxon>Bradyrhizobium</taxon>
    </lineage>
</organism>
<dbReference type="Pfam" id="PF14520">
    <property type="entry name" value="HHH_5"/>
    <property type="match status" value="1"/>
</dbReference>
<dbReference type="PANTHER" id="PTHR36928">
    <property type="entry name" value="PHOSPHATASE YCDX-RELATED"/>
    <property type="match status" value="1"/>
</dbReference>
<dbReference type="Gene3D" id="1.10.150.110">
    <property type="entry name" value="DNA polymerase beta, N-terminal domain-like"/>
    <property type="match status" value="1"/>
</dbReference>
<gene>
    <name evidence="2" type="ORF">GA0061099_101518</name>
</gene>
<dbReference type="EMBL" id="FMAE01000015">
    <property type="protein sequence ID" value="SCB51105.1"/>
    <property type="molecule type" value="Genomic_DNA"/>
</dbReference>
<dbReference type="GO" id="GO:0071978">
    <property type="term" value="P:bacterial-type flagellum-dependent swarming motility"/>
    <property type="evidence" value="ECO:0007669"/>
    <property type="project" value="TreeGrafter"/>
</dbReference>
<sequence length="179" mass="19248">MTSLDARTVGGLLREYAQRTALRGGNPYRAKAYSRAADSLGALVVPLDAVIAEGRLTEIPGVGDAIADIVTKLHQTGTHPSLEKLRKEIPEGVLEMLAVPGLRPEKVLRLYKDLGIGSLAELEAAAKEDRIKKAKGLGAALQTKILQNLAIAAKKASTCTLPPLCLRRRRIRSERPIPS</sequence>
<name>A0A1C3XG30_9BRAD</name>
<dbReference type="InterPro" id="IPR050243">
    <property type="entry name" value="PHP_phosphatase"/>
</dbReference>
<dbReference type="Proteomes" id="UP000183174">
    <property type="component" value="Unassembled WGS sequence"/>
</dbReference>
<dbReference type="InterPro" id="IPR027421">
    <property type="entry name" value="DNA_pol_lamdba_lyase_dom_sf"/>
</dbReference>
<dbReference type="PANTHER" id="PTHR36928:SF1">
    <property type="entry name" value="PHOSPHATASE YCDX-RELATED"/>
    <property type="match status" value="1"/>
</dbReference>
<protein>
    <submittedName>
        <fullName evidence="2">Helix-hairpin-helix domain-containing protein</fullName>
    </submittedName>
</protein>
<proteinExistence type="predicted"/>
<evidence type="ECO:0000313" key="3">
    <source>
        <dbReference type="Proteomes" id="UP000183174"/>
    </source>
</evidence>
<dbReference type="AlphaFoldDB" id="A0A1C3XG30"/>
<evidence type="ECO:0000313" key="2">
    <source>
        <dbReference type="EMBL" id="SCB51105.1"/>
    </source>
</evidence>
<dbReference type="GO" id="GO:0042578">
    <property type="term" value="F:phosphoric ester hydrolase activity"/>
    <property type="evidence" value="ECO:0007669"/>
    <property type="project" value="TreeGrafter"/>
</dbReference>
<dbReference type="GO" id="GO:0005829">
    <property type="term" value="C:cytosol"/>
    <property type="evidence" value="ECO:0007669"/>
    <property type="project" value="TreeGrafter"/>
</dbReference>
<accession>A0A1C3XG30</accession>
<reference evidence="2 3" key="1">
    <citation type="submission" date="2016-08" db="EMBL/GenBank/DDBJ databases">
        <authorList>
            <person name="Seilhamer J.J."/>
        </authorList>
    </citation>
    <scope>NUCLEOTIDE SEQUENCE [LARGE SCALE GENOMIC DNA]</scope>
    <source>
        <strain evidence="2 3">CCBAU 10071</strain>
    </source>
</reference>
<dbReference type="Pfam" id="PF14716">
    <property type="entry name" value="HHH_8"/>
    <property type="match status" value="1"/>
</dbReference>
<evidence type="ECO:0000259" key="1">
    <source>
        <dbReference type="Pfam" id="PF14716"/>
    </source>
</evidence>
<feature type="domain" description="Crossover junction endonuclease MUS81-like HHH" evidence="1">
    <location>
        <begin position="12"/>
        <end position="78"/>
    </location>
</feature>
<dbReference type="GO" id="GO:0008270">
    <property type="term" value="F:zinc ion binding"/>
    <property type="evidence" value="ECO:0007669"/>
    <property type="project" value="TreeGrafter"/>
</dbReference>